<evidence type="ECO:0000259" key="8">
    <source>
        <dbReference type="PROSITE" id="PS50800"/>
    </source>
</evidence>
<proteinExistence type="predicted"/>
<comment type="subcellular location">
    <subcellularLocation>
        <location evidence="1">Nucleus</location>
    </subcellularLocation>
</comment>
<evidence type="ECO:0000256" key="1">
    <source>
        <dbReference type="ARBA" id="ARBA00004123"/>
    </source>
</evidence>
<reference evidence="10" key="1">
    <citation type="journal article" date="2006" name="PLoS Biol.">
        <title>Macronuclear genome sequence of the ciliate Tetrahymena thermophila, a model eukaryote.</title>
        <authorList>
            <person name="Eisen J.A."/>
            <person name="Coyne R.S."/>
            <person name="Wu M."/>
            <person name="Wu D."/>
            <person name="Thiagarajan M."/>
            <person name="Wortman J.R."/>
            <person name="Badger J.H."/>
            <person name="Ren Q."/>
            <person name="Amedeo P."/>
            <person name="Jones K.M."/>
            <person name="Tallon L.J."/>
            <person name="Delcher A.L."/>
            <person name="Salzberg S.L."/>
            <person name="Silva J.C."/>
            <person name="Haas B.J."/>
            <person name="Majoros W.H."/>
            <person name="Farzad M."/>
            <person name="Carlton J.M."/>
            <person name="Smith R.K. Jr."/>
            <person name="Garg J."/>
            <person name="Pearlman R.E."/>
            <person name="Karrer K.M."/>
            <person name="Sun L."/>
            <person name="Manning G."/>
            <person name="Elde N.C."/>
            <person name="Turkewitz A.P."/>
            <person name="Asai D.J."/>
            <person name="Wilkes D.E."/>
            <person name="Wang Y."/>
            <person name="Cai H."/>
            <person name="Collins K."/>
            <person name="Stewart B.A."/>
            <person name="Lee S.R."/>
            <person name="Wilamowska K."/>
            <person name="Weinberg Z."/>
            <person name="Ruzzo W.L."/>
            <person name="Wloga D."/>
            <person name="Gaertig J."/>
            <person name="Frankel J."/>
            <person name="Tsao C.-C."/>
            <person name="Gorovsky M.A."/>
            <person name="Keeling P.J."/>
            <person name="Waller R.F."/>
            <person name="Patron N.J."/>
            <person name="Cherry J.M."/>
            <person name="Stover N.A."/>
            <person name="Krieger C.J."/>
            <person name="del Toro C."/>
            <person name="Ryder H.F."/>
            <person name="Williamson S.C."/>
            <person name="Barbeau R.A."/>
            <person name="Hamilton E.P."/>
            <person name="Orias E."/>
        </authorList>
    </citation>
    <scope>NUCLEOTIDE SEQUENCE [LARGE SCALE GENOMIC DNA]</scope>
    <source>
        <strain evidence="10">SB210</strain>
    </source>
</reference>
<dbReference type="OMA" id="CHANCFR"/>
<sequence length="244" mass="26235">MVQLSIEKAKSARSSCKQCKQKIAKDEVRVGISISKGDYDETSWYHVSCFSKTKFAGSKDIEDLDGYSALSGTEQAEAKKNFDKGAKAAKGKAKGKKGSKSESDEPESGDESDEDSGKGKNGAKKGAAKKGSSGGALAGYTAAEKAKYEKYYEEALKLSVAAIKQALKKNGMTQNGNKQEIASRMADCQTMGTLPNCSKCGGGRLRFNQQDGTYFCKGYMDDADFVNCSAKYPKSEITRGTWTD</sequence>
<dbReference type="PROSITE" id="PS52007">
    <property type="entry name" value="PADR1"/>
    <property type="match status" value="1"/>
</dbReference>
<evidence type="ECO:0000259" key="7">
    <source>
        <dbReference type="PROSITE" id="PS50064"/>
    </source>
</evidence>
<dbReference type="Proteomes" id="UP000009168">
    <property type="component" value="Unassembled WGS sequence"/>
</dbReference>
<feature type="domain" description="SAP" evidence="8">
    <location>
        <begin position="155"/>
        <end position="189"/>
    </location>
</feature>
<dbReference type="SMART" id="SM01336">
    <property type="entry name" value="zf-PARP"/>
    <property type="match status" value="1"/>
</dbReference>
<evidence type="ECO:0000256" key="6">
    <source>
        <dbReference type="SAM" id="MobiDB-lite"/>
    </source>
</evidence>
<evidence type="ECO:0000256" key="5">
    <source>
        <dbReference type="ARBA" id="ARBA00023242"/>
    </source>
</evidence>
<dbReference type="InterPro" id="IPR001510">
    <property type="entry name" value="Znf_PARP"/>
</dbReference>
<dbReference type="GO" id="GO:0008270">
    <property type="term" value="F:zinc ion binding"/>
    <property type="evidence" value="ECO:0007669"/>
    <property type="project" value="UniProtKB-KW"/>
</dbReference>
<dbReference type="eggNOG" id="KOG1037">
    <property type="taxonomic scope" value="Eukaryota"/>
</dbReference>
<dbReference type="GeneID" id="7838559"/>
<dbReference type="OrthoDB" id="429950at2759"/>
<keyword evidence="3" id="KW-0863">Zinc-finger</keyword>
<dbReference type="GO" id="GO:0005634">
    <property type="term" value="C:nucleus"/>
    <property type="evidence" value="ECO:0007669"/>
    <property type="project" value="UniProtKB-SubCell"/>
</dbReference>
<keyword evidence="2" id="KW-0479">Metal-binding</keyword>
<dbReference type="HOGENOM" id="CLU_1006312_0_0_1"/>
<dbReference type="STRING" id="312017.Q23M88"/>
<evidence type="ECO:0000313" key="10">
    <source>
        <dbReference type="Proteomes" id="UP000009168"/>
    </source>
</evidence>
<dbReference type="Gene3D" id="3.90.640.80">
    <property type="match status" value="1"/>
</dbReference>
<dbReference type="RefSeq" id="XP_001017870.1">
    <property type="nucleotide sequence ID" value="XM_001017870.3"/>
</dbReference>
<dbReference type="Gene3D" id="3.30.1740.10">
    <property type="entry name" value="Zinc finger, PARP-type"/>
    <property type="match status" value="1"/>
</dbReference>
<dbReference type="PROSITE" id="PS50800">
    <property type="entry name" value="SAP"/>
    <property type="match status" value="1"/>
</dbReference>
<evidence type="ECO:0000256" key="3">
    <source>
        <dbReference type="ARBA" id="ARBA00022771"/>
    </source>
</evidence>
<dbReference type="InterPro" id="IPR003034">
    <property type="entry name" value="SAP_dom"/>
</dbReference>
<feature type="region of interest" description="Disordered" evidence="6">
    <location>
        <begin position="76"/>
        <end position="135"/>
    </location>
</feature>
<feature type="domain" description="PARP-type" evidence="7">
    <location>
        <begin position="4"/>
        <end position="86"/>
    </location>
</feature>
<dbReference type="GO" id="GO:0003677">
    <property type="term" value="F:DNA binding"/>
    <property type="evidence" value="ECO:0007669"/>
    <property type="project" value="InterPro"/>
</dbReference>
<keyword evidence="10" id="KW-1185">Reference proteome</keyword>
<dbReference type="SMART" id="SM01335">
    <property type="entry name" value="PADR1"/>
    <property type="match status" value="1"/>
</dbReference>
<dbReference type="AlphaFoldDB" id="Q23M88"/>
<dbReference type="InterPro" id="IPR012982">
    <property type="entry name" value="PARP1-like_PADR1_Zn_ribbon"/>
</dbReference>
<accession>Q23M88</accession>
<keyword evidence="4" id="KW-0862">Zinc</keyword>
<dbReference type="InterPro" id="IPR036957">
    <property type="entry name" value="Znf_PARP_sf"/>
</dbReference>
<evidence type="ECO:0000313" key="9">
    <source>
        <dbReference type="EMBL" id="EAR97625.1"/>
    </source>
</evidence>
<dbReference type="EMBL" id="GG662662">
    <property type="protein sequence ID" value="EAR97625.1"/>
    <property type="molecule type" value="Genomic_DNA"/>
</dbReference>
<feature type="compositionally biased region" description="Basic and acidic residues" evidence="6">
    <location>
        <begin position="76"/>
        <end position="86"/>
    </location>
</feature>
<protein>
    <submittedName>
        <fullName evidence="9">Poly polymerase and DNA-ligase Zn-finger region family protein</fullName>
    </submittedName>
</protein>
<name>Q23M88_TETTS</name>
<dbReference type="Pfam" id="PF00645">
    <property type="entry name" value="zf-PARP"/>
    <property type="match status" value="1"/>
</dbReference>
<keyword evidence="5" id="KW-0539">Nucleus</keyword>
<dbReference type="Pfam" id="PF08063">
    <property type="entry name" value="Zn_ribbon_PADR1"/>
    <property type="match status" value="1"/>
</dbReference>
<feature type="compositionally biased region" description="Acidic residues" evidence="6">
    <location>
        <begin position="104"/>
        <end position="114"/>
    </location>
</feature>
<dbReference type="PROSITE" id="PS50064">
    <property type="entry name" value="ZF_PARP_2"/>
    <property type="match status" value="1"/>
</dbReference>
<dbReference type="InParanoid" id="Q23M88"/>
<evidence type="ECO:0000256" key="2">
    <source>
        <dbReference type="ARBA" id="ARBA00022723"/>
    </source>
</evidence>
<evidence type="ECO:0000256" key="4">
    <source>
        <dbReference type="ARBA" id="ARBA00022833"/>
    </source>
</evidence>
<dbReference type="SUPFAM" id="SSF57716">
    <property type="entry name" value="Glucocorticoid receptor-like (DNA-binding domain)"/>
    <property type="match status" value="1"/>
</dbReference>
<organism evidence="9 10">
    <name type="scientific">Tetrahymena thermophila (strain SB210)</name>
    <dbReference type="NCBI Taxonomy" id="312017"/>
    <lineage>
        <taxon>Eukaryota</taxon>
        <taxon>Sar</taxon>
        <taxon>Alveolata</taxon>
        <taxon>Ciliophora</taxon>
        <taxon>Intramacronucleata</taxon>
        <taxon>Oligohymenophorea</taxon>
        <taxon>Hymenostomatida</taxon>
        <taxon>Tetrahymenina</taxon>
        <taxon>Tetrahymenidae</taxon>
        <taxon>Tetrahymena</taxon>
    </lineage>
</organism>
<gene>
    <name evidence="9" type="ORF">TTHERM_01087780</name>
</gene>
<dbReference type="KEGG" id="tet:TTHERM_01087780"/>
<feature type="compositionally biased region" description="Basic residues" evidence="6">
    <location>
        <begin position="87"/>
        <end position="98"/>
    </location>
</feature>